<keyword evidence="7" id="KW-0812">Transmembrane</keyword>
<evidence type="ECO:0000313" key="9">
    <source>
        <dbReference type="EMBL" id="GHO91611.1"/>
    </source>
</evidence>
<evidence type="ECO:0000256" key="3">
    <source>
        <dbReference type="ARBA" id="ARBA00012027"/>
    </source>
</evidence>
<reference evidence="9" key="1">
    <citation type="submission" date="2020-10" db="EMBL/GenBank/DDBJ databases">
        <title>Taxonomic study of unclassified bacteria belonging to the class Ktedonobacteria.</title>
        <authorList>
            <person name="Yabe S."/>
            <person name="Wang C.M."/>
            <person name="Zheng Y."/>
            <person name="Sakai Y."/>
            <person name="Cavaletti L."/>
            <person name="Monciardini P."/>
            <person name="Donadio S."/>
        </authorList>
    </citation>
    <scope>NUCLEOTIDE SEQUENCE</scope>
    <source>
        <strain evidence="9">ID150040</strain>
    </source>
</reference>
<keyword evidence="6" id="KW-0443">Lipid metabolism</keyword>
<dbReference type="Gene3D" id="3.30.870.10">
    <property type="entry name" value="Endonuclease Chain A"/>
    <property type="match status" value="2"/>
</dbReference>
<feature type="transmembrane region" description="Helical" evidence="7">
    <location>
        <begin position="15"/>
        <end position="35"/>
    </location>
</feature>
<comment type="similarity">
    <text evidence="2">Belongs to the phospholipase D family.</text>
</comment>
<evidence type="ECO:0000313" key="10">
    <source>
        <dbReference type="Proteomes" id="UP000597444"/>
    </source>
</evidence>
<evidence type="ECO:0000256" key="7">
    <source>
        <dbReference type="SAM" id="Phobius"/>
    </source>
</evidence>
<name>A0A8J3ILA3_9CHLR</name>
<evidence type="ECO:0000256" key="5">
    <source>
        <dbReference type="ARBA" id="ARBA00022963"/>
    </source>
</evidence>
<feature type="domain" description="PLD phosphodiesterase" evidence="8">
    <location>
        <begin position="147"/>
        <end position="174"/>
    </location>
</feature>
<dbReference type="PANTHER" id="PTHR43856">
    <property type="entry name" value="CARDIOLIPIN HYDROLASE"/>
    <property type="match status" value="1"/>
</dbReference>
<evidence type="ECO:0000256" key="4">
    <source>
        <dbReference type="ARBA" id="ARBA00022801"/>
    </source>
</evidence>
<keyword evidence="7" id="KW-1133">Transmembrane helix</keyword>
<evidence type="ECO:0000256" key="2">
    <source>
        <dbReference type="ARBA" id="ARBA00008664"/>
    </source>
</evidence>
<organism evidence="9 10">
    <name type="scientific">Reticulibacter mediterranei</name>
    <dbReference type="NCBI Taxonomy" id="2778369"/>
    <lineage>
        <taxon>Bacteria</taxon>
        <taxon>Bacillati</taxon>
        <taxon>Chloroflexota</taxon>
        <taxon>Ktedonobacteria</taxon>
        <taxon>Ktedonobacterales</taxon>
        <taxon>Reticulibacteraceae</taxon>
        <taxon>Reticulibacter</taxon>
    </lineage>
</organism>
<dbReference type="AlphaFoldDB" id="A0A8J3ILA3"/>
<comment type="catalytic activity">
    <reaction evidence="1">
        <text>a 1,2-diacyl-sn-glycero-3-phosphocholine + H2O = a 1,2-diacyl-sn-glycero-3-phosphate + choline + H(+)</text>
        <dbReference type="Rhea" id="RHEA:14445"/>
        <dbReference type="ChEBI" id="CHEBI:15354"/>
        <dbReference type="ChEBI" id="CHEBI:15377"/>
        <dbReference type="ChEBI" id="CHEBI:15378"/>
        <dbReference type="ChEBI" id="CHEBI:57643"/>
        <dbReference type="ChEBI" id="CHEBI:58608"/>
        <dbReference type="EC" id="3.1.4.4"/>
    </reaction>
</comment>
<dbReference type="GO" id="GO:0006793">
    <property type="term" value="P:phosphorus metabolic process"/>
    <property type="evidence" value="ECO:0007669"/>
    <property type="project" value="UniProtKB-ARBA"/>
</dbReference>
<keyword evidence="4" id="KW-0378">Hydrolase</keyword>
<dbReference type="PANTHER" id="PTHR43856:SF1">
    <property type="entry name" value="MITOCHONDRIAL CARDIOLIPIN HYDROLASE"/>
    <property type="match status" value="1"/>
</dbReference>
<keyword evidence="10" id="KW-1185">Reference proteome</keyword>
<comment type="caution">
    <text evidence="9">The sequence shown here is derived from an EMBL/GenBank/DDBJ whole genome shotgun (WGS) entry which is preliminary data.</text>
</comment>
<dbReference type="GO" id="GO:0004630">
    <property type="term" value="F:phospholipase D activity"/>
    <property type="evidence" value="ECO:0007669"/>
    <property type="project" value="UniProtKB-EC"/>
</dbReference>
<keyword evidence="5" id="KW-0442">Lipid degradation</keyword>
<dbReference type="GO" id="GO:0016891">
    <property type="term" value="F:RNA endonuclease activity producing 5'-phosphomonoesters, hydrolytic mechanism"/>
    <property type="evidence" value="ECO:0007669"/>
    <property type="project" value="TreeGrafter"/>
</dbReference>
<accession>A0A8J3ILA3</accession>
<dbReference type="Proteomes" id="UP000597444">
    <property type="component" value="Unassembled WGS sequence"/>
</dbReference>
<proteinExistence type="inferred from homology"/>
<dbReference type="EC" id="3.1.4.4" evidence="3"/>
<gene>
    <name evidence="9" type="ORF">KSF_016590</name>
</gene>
<dbReference type="InterPro" id="IPR025202">
    <property type="entry name" value="PLD-like_dom"/>
</dbReference>
<protein>
    <recommendedName>
        <fullName evidence="3">phospholipase D</fullName>
        <ecNumber evidence="3">3.1.4.4</ecNumber>
    </recommendedName>
</protein>
<sequence>MHSSSSPIHDKRQPFYLFLVIAILYVLLAGCNVSITQDGASTGAMNSTTTSGAIGSGAEGVKVFVEPDAGYRVITDALSSATKSIWLEMYLLTEKHVIQSLEEAAHRGVDVRVMLEGHPYGGGNISPTQTLDRLNAAGVKAKTTNPSFALTHEKGMVIDGQTAYIMTANLTAAALGSSNSTTNREYGIIDTNSQDVKAVSDIFNADWNRSTAQFNDANLVVSPVNSRNVFNSLIKNAHNTLLIEAEEMQDNAIEQAIVDAAKRGVHVQVILPAPSGSSKDSNSQGIQTIQQGGAQVKEDAHLYMHAKIIVADGQKAFVGSENISTASLERNRELGLIVSDQNVLTTLQQTFQQDWSDSQSAE</sequence>
<keyword evidence="7" id="KW-0472">Membrane</keyword>
<dbReference type="InterPro" id="IPR001736">
    <property type="entry name" value="PLipase_D/transphosphatidylase"/>
</dbReference>
<dbReference type="SUPFAM" id="SSF56024">
    <property type="entry name" value="Phospholipase D/nuclease"/>
    <property type="match status" value="2"/>
</dbReference>
<evidence type="ECO:0000259" key="8">
    <source>
        <dbReference type="PROSITE" id="PS50035"/>
    </source>
</evidence>
<dbReference type="GO" id="GO:0016042">
    <property type="term" value="P:lipid catabolic process"/>
    <property type="evidence" value="ECO:0007669"/>
    <property type="project" value="UniProtKB-KW"/>
</dbReference>
<dbReference type="InterPro" id="IPR051406">
    <property type="entry name" value="PLD_domain"/>
</dbReference>
<feature type="domain" description="PLD phosphodiesterase" evidence="8">
    <location>
        <begin position="300"/>
        <end position="327"/>
    </location>
</feature>
<evidence type="ECO:0000256" key="6">
    <source>
        <dbReference type="ARBA" id="ARBA00023098"/>
    </source>
</evidence>
<evidence type="ECO:0000256" key="1">
    <source>
        <dbReference type="ARBA" id="ARBA00000798"/>
    </source>
</evidence>
<dbReference type="SMART" id="SM00155">
    <property type="entry name" value="PLDc"/>
    <property type="match status" value="2"/>
</dbReference>
<dbReference type="CDD" id="cd09128">
    <property type="entry name" value="PLDc_unchar1_2"/>
    <property type="match status" value="1"/>
</dbReference>
<dbReference type="Pfam" id="PF13091">
    <property type="entry name" value="PLDc_2"/>
    <property type="match status" value="2"/>
</dbReference>
<dbReference type="PROSITE" id="PS50035">
    <property type="entry name" value="PLD"/>
    <property type="match status" value="2"/>
</dbReference>
<dbReference type="RefSeq" id="WP_220202497.1">
    <property type="nucleotide sequence ID" value="NZ_BNJK01000001.1"/>
</dbReference>
<dbReference type="EMBL" id="BNJK01000001">
    <property type="protein sequence ID" value="GHO91611.1"/>
    <property type="molecule type" value="Genomic_DNA"/>
</dbReference>